<dbReference type="PROSITE" id="PS51257">
    <property type="entry name" value="PROKAR_LIPOPROTEIN"/>
    <property type="match status" value="1"/>
</dbReference>
<dbReference type="InterPro" id="IPR015943">
    <property type="entry name" value="WD40/YVTN_repeat-like_dom_sf"/>
</dbReference>
<dbReference type="PANTHER" id="PTHR47199">
    <property type="entry name" value="PHOTOSYSTEM II STABILITY/ASSEMBLY FACTOR HCF136, CHLOROPLASTIC"/>
    <property type="match status" value="1"/>
</dbReference>
<reference evidence="2 3" key="1">
    <citation type="submission" date="2018-10" db="EMBL/GenBank/DDBJ databases">
        <title>Falsibacillus sp. genome draft.</title>
        <authorList>
            <person name="Shi S."/>
        </authorList>
    </citation>
    <scope>NUCLEOTIDE SEQUENCE [LARGE SCALE GENOMIC DNA]</scope>
    <source>
        <strain evidence="2 3">GY 10110</strain>
    </source>
</reference>
<dbReference type="AlphaFoldDB" id="A0A3L7K123"/>
<evidence type="ECO:0000313" key="3">
    <source>
        <dbReference type="Proteomes" id="UP000276770"/>
    </source>
</evidence>
<comment type="caution">
    <text evidence="2">The sequence shown here is derived from an EMBL/GenBank/DDBJ whole genome shotgun (WGS) entry which is preliminary data.</text>
</comment>
<evidence type="ECO:0000313" key="2">
    <source>
        <dbReference type="EMBL" id="RLQ94352.1"/>
    </source>
</evidence>
<sequence>MQSRRIGQWLTFLFGCSLFFVLIIFIFFLTKGPTLKDLLLNSPHEELNMEHSMTSSASIPTPIEHSVNAAMTEPIQIDEFRFLHDKDGWAKSKNDIWAIRDGYLQNVSPPQLQLDEAEFSFAATNQHTAIIYKDATLFTTTTSGDAWNAFSINGDADKTPKIRASFINQKEGWALIGRGNTGGQHPFDIYHTLNEGREWEIIYSSDIESADPIPLQALPYSITFINEKIGFITGGTLKEGSQTFFRTVNGGRTWKSIEIHYPKGYEHENPDIQAPVFFNGTDGFVYIRSGSELYLFQTMDQGAHWKSFKILSNINDLFFLNAKQGWAAQQNDVGSPATAILRTSDGGKSWKKIGQAGFSLSSLHFTSNQDGWGMNLETGLPMKSLNGGKDWTDLIFSSK</sequence>
<dbReference type="SUPFAM" id="SSF110296">
    <property type="entry name" value="Oligoxyloglucan reducing end-specific cellobiohydrolase"/>
    <property type="match status" value="1"/>
</dbReference>
<evidence type="ECO:0008006" key="4">
    <source>
        <dbReference type="Google" id="ProtNLM"/>
    </source>
</evidence>
<gene>
    <name evidence="2" type="ORF">D9X91_14975</name>
</gene>
<protein>
    <recommendedName>
        <fullName evidence="4">Photosynthesis system II assembly factor Ycf48/Hcf136-like domain-containing protein</fullName>
    </recommendedName>
</protein>
<keyword evidence="1" id="KW-0472">Membrane</keyword>
<proteinExistence type="predicted"/>
<dbReference type="Gene3D" id="2.130.10.10">
    <property type="entry name" value="YVTN repeat-like/Quinoprotein amine dehydrogenase"/>
    <property type="match status" value="1"/>
</dbReference>
<accession>A0A3L7K123</accession>
<keyword evidence="1" id="KW-0812">Transmembrane</keyword>
<dbReference type="RefSeq" id="WP_121681443.1">
    <property type="nucleotide sequence ID" value="NZ_RCVZ01000010.1"/>
</dbReference>
<keyword evidence="1" id="KW-1133">Transmembrane helix</keyword>
<organism evidence="2 3">
    <name type="scientific">Falsibacillus albus</name>
    <dbReference type="NCBI Taxonomy" id="2478915"/>
    <lineage>
        <taxon>Bacteria</taxon>
        <taxon>Bacillati</taxon>
        <taxon>Bacillota</taxon>
        <taxon>Bacilli</taxon>
        <taxon>Bacillales</taxon>
        <taxon>Bacillaceae</taxon>
        <taxon>Falsibacillus</taxon>
    </lineage>
</organism>
<dbReference type="PANTHER" id="PTHR47199:SF2">
    <property type="entry name" value="PHOTOSYSTEM II STABILITY_ASSEMBLY FACTOR HCF136, CHLOROPLASTIC"/>
    <property type="match status" value="1"/>
</dbReference>
<name>A0A3L7K123_9BACI</name>
<evidence type="ECO:0000256" key="1">
    <source>
        <dbReference type="SAM" id="Phobius"/>
    </source>
</evidence>
<feature type="transmembrane region" description="Helical" evidence="1">
    <location>
        <begin position="6"/>
        <end position="29"/>
    </location>
</feature>
<keyword evidence="3" id="KW-1185">Reference proteome</keyword>
<dbReference type="Proteomes" id="UP000276770">
    <property type="component" value="Unassembled WGS sequence"/>
</dbReference>
<dbReference type="OrthoDB" id="1701846at2"/>
<dbReference type="EMBL" id="RCVZ01000010">
    <property type="protein sequence ID" value="RLQ94352.1"/>
    <property type="molecule type" value="Genomic_DNA"/>
</dbReference>